<dbReference type="GO" id="GO:0006071">
    <property type="term" value="P:glycerol metabolic process"/>
    <property type="evidence" value="ECO:0007669"/>
    <property type="project" value="InterPro"/>
</dbReference>
<comment type="catalytic activity">
    <reaction evidence="1">
        <text>beta-D-fructose 1,6-bisphosphate + H2O = beta-D-fructose 6-phosphate + phosphate</text>
        <dbReference type="Rhea" id="RHEA:11064"/>
        <dbReference type="ChEBI" id="CHEBI:15377"/>
        <dbReference type="ChEBI" id="CHEBI:32966"/>
        <dbReference type="ChEBI" id="CHEBI:43474"/>
        <dbReference type="ChEBI" id="CHEBI:57634"/>
        <dbReference type="EC" id="3.1.3.11"/>
    </reaction>
</comment>
<dbReference type="STRING" id="1244869.H261_00215"/>
<dbReference type="AlphaFoldDB" id="M2YFT5"/>
<feature type="binding site" evidence="8">
    <location>
        <position position="96"/>
    </location>
    <ligand>
        <name>Mn(2+)</name>
        <dbReference type="ChEBI" id="CHEBI:29035"/>
        <label>2</label>
    </ligand>
</feature>
<dbReference type="Proteomes" id="UP000011744">
    <property type="component" value="Unassembled WGS sequence"/>
</dbReference>
<comment type="caution">
    <text evidence="9">The sequence shown here is derived from an EMBL/GenBank/DDBJ whole genome shotgun (WGS) entry which is preliminary data.</text>
</comment>
<dbReference type="EMBL" id="AONQ01000001">
    <property type="protein sequence ID" value="EME71956.1"/>
    <property type="molecule type" value="Genomic_DNA"/>
</dbReference>
<dbReference type="GO" id="GO:0005829">
    <property type="term" value="C:cytosol"/>
    <property type="evidence" value="ECO:0007669"/>
    <property type="project" value="TreeGrafter"/>
</dbReference>
<dbReference type="Pfam" id="PF03320">
    <property type="entry name" value="FBPase_glpX"/>
    <property type="match status" value="1"/>
</dbReference>
<evidence type="ECO:0000313" key="10">
    <source>
        <dbReference type="Proteomes" id="UP000011744"/>
    </source>
</evidence>
<dbReference type="PANTHER" id="PTHR30447:SF0">
    <property type="entry name" value="FRUCTOSE-1,6-BISPHOSPHATASE 1 CLASS 2-RELATED"/>
    <property type="match status" value="1"/>
</dbReference>
<evidence type="ECO:0000256" key="4">
    <source>
        <dbReference type="ARBA" id="ARBA00022801"/>
    </source>
</evidence>
<dbReference type="NCBIfam" id="TIGR00330">
    <property type="entry name" value="glpX"/>
    <property type="match status" value="1"/>
</dbReference>
<sequence length="324" mass="33721">MTEQCKPGTGSGTIGAYELRRATEAAARAAYAWIGRGDKALADDAAVSAMQAGLDSLNLDGRMLVGEGPADEIGMLYHGQRFGSGTAEPAWDLVVDPLEGTSFLAKGMTNAMAVVAMAPHGSLFDPAPARYMEKLAAPPAAKGKIDPQAPVAERLRQLSGALNKPVEDITVYVIEKPRHKALVQAIHAAGARVALYPAGDVAGALMAAIPGSGIDALMGTGGTPEGLLSAMAIRAMGGEFLGRIDPQLATEAAAVQAAGMDLGRWYLLSEMVRTDDVVFCATGITTGLLLDGVERTRESEKTQTLMIGGAAGPRQMLTSWHHRA</sequence>
<dbReference type="Gene3D" id="3.40.190.90">
    <property type="match status" value="1"/>
</dbReference>
<protein>
    <recommendedName>
        <fullName evidence="7">Fructose-1,6-bisphosphatase</fullName>
    </recommendedName>
</protein>
<dbReference type="InterPro" id="IPR004464">
    <property type="entry name" value="FBPase_class-2/SBPase"/>
</dbReference>
<keyword evidence="4 9" id="KW-0378">Hydrolase</keyword>
<name>M2YFT5_9PROT</name>
<evidence type="ECO:0000256" key="3">
    <source>
        <dbReference type="ARBA" id="ARBA00022723"/>
    </source>
</evidence>
<dbReference type="PATRIC" id="fig|1244869.3.peg.39"/>
<evidence type="ECO:0000256" key="6">
    <source>
        <dbReference type="ARBA" id="ARBA00023277"/>
    </source>
</evidence>
<accession>M2YFT5</accession>
<keyword evidence="6 7" id="KW-0119">Carbohydrate metabolism</keyword>
<feature type="binding site" evidence="8">
    <location>
        <position position="225"/>
    </location>
    <ligand>
        <name>Mn(2+)</name>
        <dbReference type="ChEBI" id="CHEBI:29035"/>
        <label>2</label>
    </ligand>
</feature>
<evidence type="ECO:0000256" key="2">
    <source>
        <dbReference type="ARBA" id="ARBA00008989"/>
    </source>
</evidence>
<keyword evidence="5 8" id="KW-0464">Manganese</keyword>
<comment type="cofactor">
    <cofactor evidence="8">
        <name>Mn(2+)</name>
        <dbReference type="ChEBI" id="CHEBI:29035"/>
    </cofactor>
</comment>
<dbReference type="GO" id="GO:0046872">
    <property type="term" value="F:metal ion binding"/>
    <property type="evidence" value="ECO:0007669"/>
    <property type="project" value="UniProtKB-KW"/>
</dbReference>
<dbReference type="PANTHER" id="PTHR30447">
    <property type="entry name" value="FRUCTOSE-1,6-BISPHOSPHATASE CLASS 2"/>
    <property type="match status" value="1"/>
</dbReference>
<feature type="binding site" evidence="8">
    <location>
        <position position="43"/>
    </location>
    <ligand>
        <name>Mn(2+)</name>
        <dbReference type="ChEBI" id="CHEBI:29035"/>
        <label>1</label>
    </ligand>
</feature>
<dbReference type="PIRSF" id="PIRSF004532">
    <property type="entry name" value="GlpX"/>
    <property type="match status" value="1"/>
</dbReference>
<keyword evidence="3 8" id="KW-0479">Metal-binding</keyword>
<comment type="similarity">
    <text evidence="2 7">Belongs to the FBPase class 2 family.</text>
</comment>
<reference evidence="9 10" key="1">
    <citation type="journal article" date="2014" name="Genome Announc.">
        <title>Draft Genome Sequence of Magnetospirillum sp. Strain SO-1, a Freshwater Magnetotactic Bacterium Isolated from the Ol'khovka River, Russia.</title>
        <authorList>
            <person name="Grouzdev D.S."/>
            <person name="Dziuba M.V."/>
            <person name="Sukhacheva M.S."/>
            <person name="Mardanov A.V."/>
            <person name="Beletskiy A.V."/>
            <person name="Kuznetsov B.B."/>
            <person name="Skryabin K.G."/>
        </authorList>
    </citation>
    <scope>NUCLEOTIDE SEQUENCE [LARGE SCALE GENOMIC DNA]</scope>
    <source>
        <strain evidence="9 10">SO-1</strain>
    </source>
</reference>
<evidence type="ECO:0000313" key="9">
    <source>
        <dbReference type="EMBL" id="EME71956.1"/>
    </source>
</evidence>
<dbReference type="eggNOG" id="COG1494">
    <property type="taxonomic scope" value="Bacteria"/>
</dbReference>
<evidence type="ECO:0000256" key="8">
    <source>
        <dbReference type="PIRSR" id="PIRSR004532-1"/>
    </source>
</evidence>
<dbReference type="RefSeq" id="WP_008612993.1">
    <property type="nucleotide sequence ID" value="NZ_AONQ01000001.1"/>
</dbReference>
<evidence type="ECO:0000256" key="7">
    <source>
        <dbReference type="PIRNR" id="PIRNR004532"/>
    </source>
</evidence>
<dbReference type="SUPFAM" id="SSF56655">
    <property type="entry name" value="Carbohydrate phosphatase"/>
    <property type="match status" value="1"/>
</dbReference>
<keyword evidence="10" id="KW-1185">Reference proteome</keyword>
<proteinExistence type="inferred from homology"/>
<gene>
    <name evidence="9" type="primary">glpX</name>
    <name evidence="9" type="ORF">H261_00215</name>
</gene>
<feature type="binding site" evidence="8">
    <location>
        <position position="99"/>
    </location>
    <ligand>
        <name>Mn(2+)</name>
        <dbReference type="ChEBI" id="CHEBI:29035"/>
        <label>2</label>
    </ligand>
</feature>
<evidence type="ECO:0000256" key="1">
    <source>
        <dbReference type="ARBA" id="ARBA00001273"/>
    </source>
</evidence>
<dbReference type="CDD" id="cd01516">
    <property type="entry name" value="FBPase_glpX"/>
    <property type="match status" value="1"/>
</dbReference>
<organism evidence="9 10">
    <name type="scientific">Paramagnetospirillum caucaseum</name>
    <dbReference type="NCBI Taxonomy" id="1244869"/>
    <lineage>
        <taxon>Bacteria</taxon>
        <taxon>Pseudomonadati</taxon>
        <taxon>Pseudomonadota</taxon>
        <taxon>Alphaproteobacteria</taxon>
        <taxon>Rhodospirillales</taxon>
        <taxon>Magnetospirillaceae</taxon>
        <taxon>Paramagnetospirillum</taxon>
    </lineage>
</organism>
<dbReference type="Gene3D" id="3.30.540.10">
    <property type="entry name" value="Fructose-1,6-Bisphosphatase, subunit A, domain 1"/>
    <property type="match status" value="1"/>
</dbReference>
<feature type="binding site" evidence="8">
    <location>
        <position position="67"/>
    </location>
    <ligand>
        <name>Mn(2+)</name>
        <dbReference type="ChEBI" id="CHEBI:29035"/>
        <label>1</label>
    </ligand>
</feature>
<dbReference type="GO" id="GO:0042132">
    <property type="term" value="F:fructose 1,6-bisphosphate 1-phosphatase activity"/>
    <property type="evidence" value="ECO:0007669"/>
    <property type="project" value="UniProtKB-EC"/>
</dbReference>
<dbReference type="GO" id="GO:0030388">
    <property type="term" value="P:fructose 1,6-bisphosphate metabolic process"/>
    <property type="evidence" value="ECO:0007669"/>
    <property type="project" value="TreeGrafter"/>
</dbReference>
<dbReference type="OrthoDB" id="9779353at2"/>
<evidence type="ECO:0000256" key="5">
    <source>
        <dbReference type="ARBA" id="ARBA00023211"/>
    </source>
</evidence>
<dbReference type="GO" id="GO:0006094">
    <property type="term" value="P:gluconeogenesis"/>
    <property type="evidence" value="ECO:0007669"/>
    <property type="project" value="InterPro"/>
</dbReference>